<keyword evidence="2 7" id="KW-0819">tRNA processing</keyword>
<dbReference type="PANTHER" id="PTHR33992">
    <property type="entry name" value="RIBONUCLEASE P PROTEIN COMPONENT"/>
    <property type="match status" value="1"/>
</dbReference>
<dbReference type="GO" id="GO:0004526">
    <property type="term" value="F:ribonuclease P activity"/>
    <property type="evidence" value="ECO:0007669"/>
    <property type="project" value="UniProtKB-UniRule"/>
</dbReference>
<name>A0AA48I2L4_9FIRM</name>
<dbReference type="InterPro" id="IPR014721">
    <property type="entry name" value="Ribsml_uS5_D2-typ_fold_subgr"/>
</dbReference>
<keyword evidence="3 7" id="KW-0540">Nuclease</keyword>
<comment type="subunit">
    <text evidence="7">Consists of a catalytic RNA component (M1 or rnpB) and a protein subunit.</text>
</comment>
<comment type="catalytic activity">
    <reaction evidence="7">
        <text>Endonucleolytic cleavage of RNA, removing 5'-extranucleotides from tRNA precursor.</text>
        <dbReference type="EC" id="3.1.26.5"/>
    </reaction>
</comment>
<evidence type="ECO:0000256" key="5">
    <source>
        <dbReference type="ARBA" id="ARBA00022801"/>
    </source>
</evidence>
<evidence type="ECO:0000256" key="3">
    <source>
        <dbReference type="ARBA" id="ARBA00022722"/>
    </source>
</evidence>
<dbReference type="InterPro" id="IPR020539">
    <property type="entry name" value="RNase_P_CS"/>
</dbReference>
<evidence type="ECO:0000256" key="7">
    <source>
        <dbReference type="HAMAP-Rule" id="MF_00227"/>
    </source>
</evidence>
<keyword evidence="5 7" id="KW-0378">Hydrolase</keyword>
<dbReference type="EC" id="3.1.26.5" evidence="7 8"/>
<comment type="similarity">
    <text evidence="7">Belongs to the RnpA family.</text>
</comment>
<dbReference type="Gene3D" id="3.30.230.10">
    <property type="match status" value="1"/>
</dbReference>
<gene>
    <name evidence="7" type="primary">rnpA</name>
    <name evidence="9" type="ORF">RsTaC01_0440</name>
</gene>
<dbReference type="InterPro" id="IPR020568">
    <property type="entry name" value="Ribosomal_Su5_D2-typ_SF"/>
</dbReference>
<organism evidence="9">
    <name type="scientific">Candidatus Paraimprobicoccus trichonymphae</name>
    <dbReference type="NCBI Taxonomy" id="3033793"/>
    <lineage>
        <taxon>Bacteria</taxon>
        <taxon>Bacillati</taxon>
        <taxon>Bacillota</taxon>
        <taxon>Clostridia</taxon>
        <taxon>Candidatus Paraimprobicoccus</taxon>
    </lineage>
</organism>
<keyword evidence="6 7" id="KW-0694">RNA-binding</keyword>
<dbReference type="GO" id="GO:0042781">
    <property type="term" value="F:3'-tRNA processing endoribonuclease activity"/>
    <property type="evidence" value="ECO:0007669"/>
    <property type="project" value="TreeGrafter"/>
</dbReference>
<dbReference type="GO" id="GO:0000049">
    <property type="term" value="F:tRNA binding"/>
    <property type="evidence" value="ECO:0007669"/>
    <property type="project" value="UniProtKB-UniRule"/>
</dbReference>
<protein>
    <recommendedName>
        <fullName evidence="7 8">Ribonuclease P protein component</fullName>
        <shortName evidence="7">RNase P protein</shortName>
        <shortName evidence="7">RNaseP protein</shortName>
        <ecNumber evidence="7 8">3.1.26.5</ecNumber>
    </recommendedName>
    <alternativeName>
        <fullName evidence="7">Protein C5</fullName>
    </alternativeName>
</protein>
<evidence type="ECO:0000256" key="1">
    <source>
        <dbReference type="ARBA" id="ARBA00002663"/>
    </source>
</evidence>
<keyword evidence="4 7" id="KW-0255">Endonuclease</keyword>
<reference evidence="9" key="1">
    <citation type="journal article" date="2023" name="ISME J.">
        <title>Emergence of putative energy parasites within Clostridia revealed by genome analysis of a novel endosymbiotic clade.</title>
        <authorList>
            <person name="Takahashi K."/>
            <person name="Kuwahara H."/>
            <person name="Horikawa Y."/>
            <person name="Izawa K."/>
            <person name="Kato D."/>
            <person name="Inagaki T."/>
            <person name="Yuki M."/>
            <person name="Ohkuma M."/>
            <person name="Hongoh Y."/>
        </authorList>
    </citation>
    <scope>NUCLEOTIDE SEQUENCE</scope>
    <source>
        <strain evidence="9">RsTa-C01</strain>
    </source>
</reference>
<dbReference type="SUPFAM" id="SSF54211">
    <property type="entry name" value="Ribosomal protein S5 domain 2-like"/>
    <property type="match status" value="1"/>
</dbReference>
<evidence type="ECO:0000256" key="8">
    <source>
        <dbReference type="NCBIfam" id="TIGR00188"/>
    </source>
</evidence>
<dbReference type="GO" id="GO:0001682">
    <property type="term" value="P:tRNA 5'-leader removal"/>
    <property type="evidence" value="ECO:0007669"/>
    <property type="project" value="UniProtKB-UniRule"/>
</dbReference>
<dbReference type="GO" id="GO:0030677">
    <property type="term" value="C:ribonuclease P complex"/>
    <property type="evidence" value="ECO:0007669"/>
    <property type="project" value="TreeGrafter"/>
</dbReference>
<dbReference type="NCBIfam" id="TIGR00188">
    <property type="entry name" value="rnpA"/>
    <property type="match status" value="1"/>
</dbReference>
<evidence type="ECO:0000313" key="9">
    <source>
        <dbReference type="EMBL" id="BED92627.1"/>
    </source>
</evidence>
<sequence length="112" mass="13385">MNKKNNIINQNRHFTKMYNRAKFYNSSELVVYIMENRFSFNRTGIVTSKKIGIAVKRNRARRIIKEAYREIYENLKSGYDVLFVAKKRSVDLKSKDICRSLIYIFNKAHILK</sequence>
<dbReference type="HAMAP" id="MF_00227">
    <property type="entry name" value="RNase_P"/>
    <property type="match status" value="1"/>
</dbReference>
<dbReference type="Proteomes" id="UP001335720">
    <property type="component" value="Chromosome"/>
</dbReference>
<evidence type="ECO:0000256" key="2">
    <source>
        <dbReference type="ARBA" id="ARBA00022694"/>
    </source>
</evidence>
<dbReference type="EMBL" id="AP027925">
    <property type="protein sequence ID" value="BED92627.1"/>
    <property type="molecule type" value="Genomic_DNA"/>
</dbReference>
<proteinExistence type="inferred from homology"/>
<dbReference type="KEGG" id="ptrh:RsTaC01_0440"/>
<dbReference type="PROSITE" id="PS00648">
    <property type="entry name" value="RIBONUCLEASE_P"/>
    <property type="match status" value="1"/>
</dbReference>
<dbReference type="AlphaFoldDB" id="A0AA48I2L4"/>
<evidence type="ECO:0000256" key="6">
    <source>
        <dbReference type="ARBA" id="ARBA00022884"/>
    </source>
</evidence>
<evidence type="ECO:0000256" key="4">
    <source>
        <dbReference type="ARBA" id="ARBA00022759"/>
    </source>
</evidence>
<dbReference type="Pfam" id="PF00825">
    <property type="entry name" value="Ribonuclease_P"/>
    <property type="match status" value="1"/>
</dbReference>
<comment type="function">
    <text evidence="1 7">RNaseP catalyzes the removal of the 5'-leader sequence from pre-tRNA to produce the mature 5'-terminus. It can also cleave other RNA substrates such as 4.5S RNA. The protein component plays an auxiliary but essential role in vivo by binding to the 5'-leader sequence and broadening the substrate specificity of the ribozyme.</text>
</comment>
<dbReference type="PANTHER" id="PTHR33992:SF1">
    <property type="entry name" value="RIBONUCLEASE P PROTEIN COMPONENT"/>
    <property type="match status" value="1"/>
</dbReference>
<accession>A0AA48I2L4</accession>
<dbReference type="InterPro" id="IPR000100">
    <property type="entry name" value="RNase_P"/>
</dbReference>